<dbReference type="InterPro" id="IPR002885">
    <property type="entry name" value="PPR_rpt"/>
</dbReference>
<organism evidence="5 6">
    <name type="scientific">Macleaya cordata</name>
    <name type="common">Five-seeded plume-poppy</name>
    <name type="synonym">Bocconia cordata</name>
    <dbReference type="NCBI Taxonomy" id="56857"/>
    <lineage>
        <taxon>Eukaryota</taxon>
        <taxon>Viridiplantae</taxon>
        <taxon>Streptophyta</taxon>
        <taxon>Embryophyta</taxon>
        <taxon>Tracheophyta</taxon>
        <taxon>Spermatophyta</taxon>
        <taxon>Magnoliopsida</taxon>
        <taxon>Ranunculales</taxon>
        <taxon>Papaveraceae</taxon>
        <taxon>Papaveroideae</taxon>
        <taxon>Macleaya</taxon>
    </lineage>
</organism>
<evidence type="ECO:0000256" key="2">
    <source>
        <dbReference type="PROSITE-ProRule" id="PRU00708"/>
    </source>
</evidence>
<dbReference type="OrthoDB" id="1732327at2759"/>
<evidence type="ECO:0000259" key="4">
    <source>
        <dbReference type="Pfam" id="PF14432"/>
    </source>
</evidence>
<dbReference type="InterPro" id="IPR046960">
    <property type="entry name" value="PPR_At4g14850-like_plant"/>
</dbReference>
<dbReference type="InParanoid" id="A0A200QWV0"/>
<dbReference type="PANTHER" id="PTHR47926">
    <property type="entry name" value="PENTATRICOPEPTIDE REPEAT-CONTAINING PROTEIN"/>
    <property type="match status" value="1"/>
</dbReference>
<feature type="repeat" description="PPR" evidence="2">
    <location>
        <begin position="115"/>
        <end position="149"/>
    </location>
</feature>
<dbReference type="OMA" id="MNSYASC"/>
<dbReference type="NCBIfam" id="TIGR00756">
    <property type="entry name" value="PPR"/>
    <property type="match status" value="5"/>
</dbReference>
<proteinExistence type="predicted"/>
<keyword evidence="3" id="KW-1133">Transmembrane helix</keyword>
<dbReference type="FunFam" id="1.25.40.10:FF:000184">
    <property type="entry name" value="Pentatricopeptide repeat-containing protein, chloroplastic"/>
    <property type="match status" value="1"/>
</dbReference>
<dbReference type="PANTHER" id="PTHR47926:SF342">
    <property type="entry name" value="TETRATRICOPEPTIDE-LIKE HELICAL DOMAIN-CONTAINING PROTEIN-RELATED"/>
    <property type="match status" value="1"/>
</dbReference>
<dbReference type="InterPro" id="IPR046848">
    <property type="entry name" value="E_motif"/>
</dbReference>
<keyword evidence="3" id="KW-0812">Transmembrane</keyword>
<gene>
    <name evidence="5" type="ORF">BVC80_8959g24</name>
</gene>
<evidence type="ECO:0000313" key="6">
    <source>
        <dbReference type="Proteomes" id="UP000195402"/>
    </source>
</evidence>
<feature type="repeat" description="PPR" evidence="2">
    <location>
        <begin position="216"/>
        <end position="250"/>
    </location>
</feature>
<dbReference type="InterPro" id="IPR032867">
    <property type="entry name" value="DYW_dom"/>
</dbReference>
<dbReference type="Pfam" id="PF20430">
    <property type="entry name" value="Eplus_motif"/>
    <property type="match status" value="1"/>
</dbReference>
<dbReference type="InterPro" id="IPR046849">
    <property type="entry name" value="E2_motif"/>
</dbReference>
<dbReference type="Gene3D" id="1.25.40.10">
    <property type="entry name" value="Tetratricopeptide repeat domain"/>
    <property type="match status" value="5"/>
</dbReference>
<dbReference type="Pfam" id="PF14432">
    <property type="entry name" value="DYW_deaminase"/>
    <property type="match status" value="1"/>
</dbReference>
<dbReference type="GO" id="GO:0008270">
    <property type="term" value="F:zinc ion binding"/>
    <property type="evidence" value="ECO:0007669"/>
    <property type="project" value="InterPro"/>
</dbReference>
<dbReference type="EMBL" id="MVGT01000933">
    <property type="protein sequence ID" value="OVA14957.1"/>
    <property type="molecule type" value="Genomic_DNA"/>
</dbReference>
<sequence length="727" mass="81749">MIQILTFRNRYCSRQKRTCLNFRVFHNHPRPYSIQLEKPNNANNPKLKKPLQPPSYASILQGLRELEPLQQVHGRIITSGLEHNIFLSNRLMNSYASCGVLTVAELIFHRIRCKTVVSWTILISGFAKNDFYNEAFEVFCKMKMSGFLPNAVTLTSILPVFANLGLIQFGRSVHCLLIRFGLEINIFVETSLVDMYAKCGLLSVARKQFDAMPEKNVVSWNAIISGYSDYGFGEEALHLFKTMQRNGFTADFITVMSLIAACSSIACLQIGYLIRSFTIRSGFDNDLLVKTALMEMYVKLKCVEDAFRIFNEEMLVKDVVTWTLMLSSFSDAGYGNKAMDILNEMITMDGISLDSVALMGMISSCSKSGSMQQGRRVHGLTIKTGFEDYTFVGSAFIDMYSNCGSLDSAKKFFEGMEETDVVCWNSMIAGLGMNGYGDDAVDLFLRMKGSGIEPNNSTFVCVLCACSHAGMVDKGLQIFDLMFKKWNIVPNLQHYSCIVDLLGRAGQLDDAYSLINNMPLKPDAGVYGALLAACNVHRNIKLGLEISQKLFQLELNDAGYYVLLSNMHATAGNWEGVKMTRVSLRSKGLKKDPGRSSIEIDRTVHTFMAGDKYHPQYPEISDFLRSLIERIEAAGHVPDTKFVFQDVPDEVKRDLLYHHSEKLAIAFGLLRSKPGTTIRIVKNLRICNDCHNASKFISKTFGRELIIKDINHFHTFQDGVCSCKDFW</sequence>
<dbReference type="GO" id="GO:0009451">
    <property type="term" value="P:RNA modification"/>
    <property type="evidence" value="ECO:0007669"/>
    <property type="project" value="InterPro"/>
</dbReference>
<evidence type="ECO:0000256" key="1">
    <source>
        <dbReference type="ARBA" id="ARBA00022737"/>
    </source>
</evidence>
<reference evidence="5 6" key="1">
    <citation type="journal article" date="2017" name="Mol. Plant">
        <title>The Genome of Medicinal Plant Macleaya cordata Provides New Insights into Benzylisoquinoline Alkaloids Metabolism.</title>
        <authorList>
            <person name="Liu X."/>
            <person name="Liu Y."/>
            <person name="Huang P."/>
            <person name="Ma Y."/>
            <person name="Qing Z."/>
            <person name="Tang Q."/>
            <person name="Cao H."/>
            <person name="Cheng P."/>
            <person name="Zheng Y."/>
            <person name="Yuan Z."/>
            <person name="Zhou Y."/>
            <person name="Liu J."/>
            <person name="Tang Z."/>
            <person name="Zhuo Y."/>
            <person name="Zhang Y."/>
            <person name="Yu L."/>
            <person name="Huang J."/>
            <person name="Yang P."/>
            <person name="Peng Q."/>
            <person name="Zhang J."/>
            <person name="Jiang W."/>
            <person name="Zhang Z."/>
            <person name="Lin K."/>
            <person name="Ro D.K."/>
            <person name="Chen X."/>
            <person name="Xiong X."/>
            <person name="Shang Y."/>
            <person name="Huang S."/>
            <person name="Zeng J."/>
        </authorList>
    </citation>
    <scope>NUCLEOTIDE SEQUENCE [LARGE SCALE GENOMIC DNA]</scope>
    <source>
        <strain evidence="6">cv. BLH2017</strain>
        <tissue evidence="5">Root</tissue>
    </source>
</reference>
<dbReference type="Pfam" id="PF20431">
    <property type="entry name" value="E_motif"/>
    <property type="match status" value="1"/>
</dbReference>
<dbReference type="AlphaFoldDB" id="A0A200QWV0"/>
<dbReference type="Proteomes" id="UP000195402">
    <property type="component" value="Unassembled WGS sequence"/>
</dbReference>
<feature type="transmembrane region" description="Helical" evidence="3">
    <location>
        <begin position="252"/>
        <end position="274"/>
    </location>
</feature>
<accession>A0A200QWV0</accession>
<dbReference type="Pfam" id="PF13041">
    <property type="entry name" value="PPR_2"/>
    <property type="match status" value="3"/>
</dbReference>
<dbReference type="PROSITE" id="PS51375">
    <property type="entry name" value="PPR"/>
    <property type="match status" value="4"/>
</dbReference>
<comment type="caution">
    <text evidence="5">The sequence shown here is derived from an EMBL/GenBank/DDBJ whole genome shotgun (WGS) entry which is preliminary data.</text>
</comment>
<dbReference type="FunFam" id="1.25.40.10:FF:000073">
    <property type="entry name" value="Pentatricopeptide repeat-containing protein chloroplastic"/>
    <property type="match status" value="1"/>
</dbReference>
<feature type="repeat" description="PPR" evidence="2">
    <location>
        <begin position="318"/>
        <end position="352"/>
    </location>
</feature>
<feature type="domain" description="DYW" evidence="4">
    <location>
        <begin position="635"/>
        <end position="727"/>
    </location>
</feature>
<evidence type="ECO:0000256" key="3">
    <source>
        <dbReference type="SAM" id="Phobius"/>
    </source>
</evidence>
<protein>
    <submittedName>
        <fullName evidence="5">Pentatricopeptide repeat</fullName>
    </submittedName>
</protein>
<dbReference type="InterPro" id="IPR011990">
    <property type="entry name" value="TPR-like_helical_dom_sf"/>
</dbReference>
<feature type="repeat" description="PPR" evidence="2">
    <location>
        <begin position="420"/>
        <end position="454"/>
    </location>
</feature>
<name>A0A200QWV0_MACCD</name>
<keyword evidence="3" id="KW-0472">Membrane</keyword>
<keyword evidence="6" id="KW-1185">Reference proteome</keyword>
<keyword evidence="1" id="KW-0677">Repeat</keyword>
<evidence type="ECO:0000313" key="5">
    <source>
        <dbReference type="EMBL" id="OVA14957.1"/>
    </source>
</evidence>
<dbReference type="GO" id="GO:0003723">
    <property type="term" value="F:RNA binding"/>
    <property type="evidence" value="ECO:0007669"/>
    <property type="project" value="InterPro"/>
</dbReference>
<dbReference type="Pfam" id="PF01535">
    <property type="entry name" value="PPR"/>
    <property type="match status" value="4"/>
</dbReference>